<comment type="caution">
    <text evidence="11">The sequence shown here is derived from an EMBL/GenBank/DDBJ whole genome shotgun (WGS) entry which is preliminary data.</text>
</comment>
<dbReference type="Pfam" id="PF09976">
    <property type="entry name" value="TPR_21"/>
    <property type="match status" value="1"/>
</dbReference>
<dbReference type="Proteomes" id="UP000033774">
    <property type="component" value="Unassembled WGS sequence"/>
</dbReference>
<evidence type="ECO:0000256" key="8">
    <source>
        <dbReference type="ARBA" id="ARBA00024235"/>
    </source>
</evidence>
<dbReference type="AlphaFoldDB" id="A0A0F3IWK9"/>
<feature type="domain" description="Ancillary SecYEG translocon subunit/Cell division coordinator CpoB TPR" evidence="10">
    <location>
        <begin position="26"/>
        <end position="194"/>
    </location>
</feature>
<gene>
    <name evidence="11" type="ORF">VZ95_00465</name>
</gene>
<comment type="subcellular location">
    <subcellularLocation>
        <location evidence="1">Cell membrane</location>
        <topology evidence="1">Single-pass type II membrane protein</topology>
    </subcellularLocation>
</comment>
<keyword evidence="2" id="KW-1003">Cell membrane</keyword>
<keyword evidence="4 9" id="KW-1133">Transmembrane helix</keyword>
<evidence type="ECO:0000313" key="11">
    <source>
        <dbReference type="EMBL" id="KJV11120.1"/>
    </source>
</evidence>
<dbReference type="GO" id="GO:0005886">
    <property type="term" value="C:plasma membrane"/>
    <property type="evidence" value="ECO:0007669"/>
    <property type="project" value="UniProtKB-SubCell"/>
</dbReference>
<dbReference type="InterPro" id="IPR011990">
    <property type="entry name" value="TPR-like_helical_dom_sf"/>
</dbReference>
<comment type="similarity">
    <text evidence="7">Belongs to the YfgM family.</text>
</comment>
<evidence type="ECO:0000256" key="4">
    <source>
        <dbReference type="ARBA" id="ARBA00022989"/>
    </source>
</evidence>
<evidence type="ECO:0000256" key="6">
    <source>
        <dbReference type="ARBA" id="ARBA00023186"/>
    </source>
</evidence>
<dbReference type="OrthoDB" id="7173339at2"/>
<evidence type="ECO:0000256" key="1">
    <source>
        <dbReference type="ARBA" id="ARBA00004401"/>
    </source>
</evidence>
<evidence type="ECO:0000256" key="7">
    <source>
        <dbReference type="ARBA" id="ARBA00024197"/>
    </source>
</evidence>
<reference evidence="11 12" key="1">
    <citation type="submission" date="2015-03" db="EMBL/GenBank/DDBJ databases">
        <title>Draft genome sequence of Elstera litoralis.</title>
        <authorList>
            <person name="Rahalkar M.C."/>
            <person name="Dhakephalkar P.K."/>
            <person name="Pore S.D."/>
            <person name="Arora P."/>
            <person name="Kapse N.G."/>
            <person name="Pandit P.S."/>
        </authorList>
    </citation>
    <scope>NUCLEOTIDE SEQUENCE [LARGE SCALE GENOMIC DNA]</scope>
    <source>
        <strain evidence="11 12">Dia-1</strain>
    </source>
</reference>
<evidence type="ECO:0000313" key="12">
    <source>
        <dbReference type="Proteomes" id="UP000033774"/>
    </source>
</evidence>
<evidence type="ECO:0000259" key="10">
    <source>
        <dbReference type="Pfam" id="PF09976"/>
    </source>
</evidence>
<keyword evidence="6" id="KW-0143">Chaperone</keyword>
<evidence type="ECO:0000256" key="9">
    <source>
        <dbReference type="SAM" id="Phobius"/>
    </source>
</evidence>
<keyword evidence="12" id="KW-1185">Reference proteome</keyword>
<feature type="transmembrane region" description="Helical" evidence="9">
    <location>
        <begin position="34"/>
        <end position="52"/>
    </location>
</feature>
<organism evidence="11 12">
    <name type="scientific">Elstera litoralis</name>
    <dbReference type="NCBI Taxonomy" id="552518"/>
    <lineage>
        <taxon>Bacteria</taxon>
        <taxon>Pseudomonadati</taxon>
        <taxon>Pseudomonadota</taxon>
        <taxon>Alphaproteobacteria</taxon>
        <taxon>Rhodospirillales</taxon>
        <taxon>Rhodospirillaceae</taxon>
        <taxon>Elstera</taxon>
    </lineage>
</organism>
<dbReference type="EMBL" id="LAJY01000007">
    <property type="protein sequence ID" value="KJV11120.1"/>
    <property type="molecule type" value="Genomic_DNA"/>
</dbReference>
<evidence type="ECO:0000256" key="2">
    <source>
        <dbReference type="ARBA" id="ARBA00022475"/>
    </source>
</evidence>
<protein>
    <recommendedName>
        <fullName evidence="8">Ancillary SecYEG translocon subunit</fullName>
    </recommendedName>
</protein>
<name>A0A0F3IWK9_9PROT</name>
<dbReference type="Gene3D" id="1.25.40.10">
    <property type="entry name" value="Tetratricopeptide repeat domain"/>
    <property type="match status" value="1"/>
</dbReference>
<evidence type="ECO:0000256" key="5">
    <source>
        <dbReference type="ARBA" id="ARBA00023136"/>
    </source>
</evidence>
<dbReference type="GO" id="GO:0044877">
    <property type="term" value="F:protein-containing complex binding"/>
    <property type="evidence" value="ECO:0007669"/>
    <property type="project" value="InterPro"/>
</dbReference>
<dbReference type="InterPro" id="IPR026039">
    <property type="entry name" value="YfgM"/>
</dbReference>
<dbReference type="PANTHER" id="PTHR38035">
    <property type="entry name" value="UPF0070 PROTEIN YFGM"/>
    <property type="match status" value="1"/>
</dbReference>
<dbReference type="InterPro" id="IPR018704">
    <property type="entry name" value="SecYEG/CpoB_TPR"/>
</dbReference>
<proteinExistence type="inferred from homology"/>
<accession>A0A0F3IWK9</accession>
<keyword evidence="3 9" id="KW-0812">Transmembrane</keyword>
<keyword evidence="5 9" id="KW-0472">Membrane</keyword>
<dbReference type="PANTHER" id="PTHR38035:SF1">
    <property type="entry name" value="ANCILLARY SECYEG TRANSLOCON SUBUNIT"/>
    <property type="match status" value="1"/>
</dbReference>
<evidence type="ECO:0000256" key="3">
    <source>
        <dbReference type="ARBA" id="ARBA00022692"/>
    </source>
</evidence>
<sequence>MCPGVGALSDIFREVDEDLRTERAQQLWARYGKLAVAAAVALVVLVAGYTLWQQQIAERRMTAGTRYAEAEAELARGNAEQAAAGWGLLVQEAKGDGYAMLARLRLAALAAEKGDTAGAISQYKAIAADTSLSNEYRDLATLLATQAESATLAPEALEAALKPLLADNHALRHQAREILAAAFLKAGKTDSARTLLTAISDDPAAPTGLRARSTELLAALGKAG</sequence>